<evidence type="ECO:0000313" key="3">
    <source>
        <dbReference type="Proteomes" id="UP001189429"/>
    </source>
</evidence>
<feature type="region of interest" description="Disordered" evidence="1">
    <location>
        <begin position="39"/>
        <end position="88"/>
    </location>
</feature>
<organism evidence="2 3">
    <name type="scientific">Prorocentrum cordatum</name>
    <dbReference type="NCBI Taxonomy" id="2364126"/>
    <lineage>
        <taxon>Eukaryota</taxon>
        <taxon>Sar</taxon>
        <taxon>Alveolata</taxon>
        <taxon>Dinophyceae</taxon>
        <taxon>Prorocentrales</taxon>
        <taxon>Prorocentraceae</taxon>
        <taxon>Prorocentrum</taxon>
    </lineage>
</organism>
<keyword evidence="3" id="KW-1185">Reference proteome</keyword>
<accession>A0ABN9UYB4</accession>
<reference evidence="2" key="1">
    <citation type="submission" date="2023-10" db="EMBL/GenBank/DDBJ databases">
        <authorList>
            <person name="Chen Y."/>
            <person name="Shah S."/>
            <person name="Dougan E. K."/>
            <person name="Thang M."/>
            <person name="Chan C."/>
        </authorList>
    </citation>
    <scope>NUCLEOTIDE SEQUENCE [LARGE SCALE GENOMIC DNA]</scope>
</reference>
<gene>
    <name evidence="2" type="ORF">PCOR1329_LOCUS52844</name>
</gene>
<proteinExistence type="predicted"/>
<comment type="caution">
    <text evidence="2">The sequence shown here is derived from an EMBL/GenBank/DDBJ whole genome shotgun (WGS) entry which is preliminary data.</text>
</comment>
<sequence>MGQESGDAHDEDTACYIVSCRVDAAATAALAFKVDRAENESADDAAGLWRRAAADPLLQRGRAGRRKPRRRGPGRRHRGAWRLAGQGP</sequence>
<feature type="non-terminal residue" evidence="2">
    <location>
        <position position="88"/>
    </location>
</feature>
<dbReference type="Proteomes" id="UP001189429">
    <property type="component" value="Unassembled WGS sequence"/>
</dbReference>
<feature type="compositionally biased region" description="Basic residues" evidence="1">
    <location>
        <begin position="62"/>
        <end position="80"/>
    </location>
</feature>
<evidence type="ECO:0000256" key="1">
    <source>
        <dbReference type="SAM" id="MobiDB-lite"/>
    </source>
</evidence>
<protein>
    <submittedName>
        <fullName evidence="2">Uncharacterized protein</fullName>
    </submittedName>
</protein>
<evidence type="ECO:0000313" key="2">
    <source>
        <dbReference type="EMBL" id="CAK0865266.1"/>
    </source>
</evidence>
<name>A0ABN9UYB4_9DINO</name>
<dbReference type="EMBL" id="CAUYUJ010016433">
    <property type="protein sequence ID" value="CAK0865266.1"/>
    <property type="molecule type" value="Genomic_DNA"/>
</dbReference>